<comment type="catalytic activity">
    <reaction evidence="1">
        <text>Random endo-hydrolysis of N-acetyl-beta-D-glucosaminide (1-&gt;4)-beta-linkages in chitin and chitodextrins.</text>
        <dbReference type="EC" id="3.2.1.14"/>
    </reaction>
</comment>
<dbReference type="Pfam" id="PF00704">
    <property type="entry name" value="Glyco_hydro_18"/>
    <property type="match status" value="1"/>
</dbReference>
<evidence type="ECO:0000259" key="16">
    <source>
        <dbReference type="PROSITE" id="PS51910"/>
    </source>
</evidence>
<keyword evidence="14" id="KW-0732">Signal</keyword>
<dbReference type="Gene3D" id="3.30.60.10">
    <property type="entry name" value="Endochitinase-like"/>
    <property type="match status" value="1"/>
</dbReference>
<dbReference type="InterPro" id="IPR001223">
    <property type="entry name" value="Glyco_hydro18_cat"/>
</dbReference>
<keyword evidence="8" id="KW-0146">Chitin degradation</keyword>
<dbReference type="GO" id="GO:0006032">
    <property type="term" value="P:chitin catabolic process"/>
    <property type="evidence" value="ECO:0007669"/>
    <property type="project" value="UniProtKB-KW"/>
</dbReference>
<dbReference type="PROSITE" id="PS00026">
    <property type="entry name" value="CHIT_BIND_I_1"/>
    <property type="match status" value="1"/>
</dbReference>
<dbReference type="Gene3D" id="3.10.50.10">
    <property type="match status" value="1"/>
</dbReference>
<keyword evidence="10 13" id="KW-0326">Glycosidase</keyword>
<gene>
    <name evidence="17" type="ORF">NEMBOFW57_009669</name>
</gene>
<keyword evidence="9" id="KW-0119">Carbohydrate metabolism</keyword>
<evidence type="ECO:0000256" key="9">
    <source>
        <dbReference type="ARBA" id="ARBA00023277"/>
    </source>
</evidence>
<comment type="caution">
    <text evidence="17">The sequence shown here is derived from an EMBL/GenBank/DDBJ whole genome shotgun (WGS) entry which is preliminary data.</text>
</comment>
<keyword evidence="5" id="KW-0964">Secreted</keyword>
<comment type="similarity">
    <text evidence="3">Belongs to the glycosyl hydrolase 18 family. Chitinase class V subfamily.</text>
</comment>
<dbReference type="SUPFAM" id="SSF51445">
    <property type="entry name" value="(Trans)glycosidases"/>
    <property type="match status" value="1"/>
</dbReference>
<keyword evidence="18" id="KW-1185">Reference proteome</keyword>
<evidence type="ECO:0000256" key="6">
    <source>
        <dbReference type="ARBA" id="ARBA00022669"/>
    </source>
</evidence>
<dbReference type="PROSITE" id="PS51910">
    <property type="entry name" value="GH18_2"/>
    <property type="match status" value="1"/>
</dbReference>
<dbReference type="GO" id="GO:0005576">
    <property type="term" value="C:extracellular region"/>
    <property type="evidence" value="ECO:0007669"/>
    <property type="project" value="UniProtKB-SubCell"/>
</dbReference>
<name>A0AAD4HTI9_9PEZI</name>
<dbReference type="Pfam" id="PF00187">
    <property type="entry name" value="Chitin_bind_1"/>
    <property type="match status" value="1"/>
</dbReference>
<evidence type="ECO:0000259" key="15">
    <source>
        <dbReference type="PROSITE" id="PS50941"/>
    </source>
</evidence>
<evidence type="ECO:0000256" key="5">
    <source>
        <dbReference type="ARBA" id="ARBA00022525"/>
    </source>
</evidence>
<evidence type="ECO:0000256" key="13">
    <source>
        <dbReference type="RuleBase" id="RU000489"/>
    </source>
</evidence>
<feature type="disulfide bond" evidence="12">
    <location>
        <begin position="89"/>
        <end position="101"/>
    </location>
</feature>
<evidence type="ECO:0000256" key="10">
    <source>
        <dbReference type="ARBA" id="ARBA00023295"/>
    </source>
</evidence>
<dbReference type="SUPFAM" id="SSF54556">
    <property type="entry name" value="Chitinase insertion domain"/>
    <property type="match status" value="1"/>
</dbReference>
<dbReference type="AlphaFoldDB" id="A0AAD4HTI9"/>
<dbReference type="PROSITE" id="PS50941">
    <property type="entry name" value="CHIT_BIND_I_2"/>
    <property type="match status" value="1"/>
</dbReference>
<dbReference type="InterPro" id="IPR017853">
    <property type="entry name" value="GH"/>
</dbReference>
<dbReference type="PROSITE" id="PS01095">
    <property type="entry name" value="GH18_1"/>
    <property type="match status" value="1"/>
</dbReference>
<evidence type="ECO:0000256" key="14">
    <source>
        <dbReference type="SAM" id="SignalP"/>
    </source>
</evidence>
<dbReference type="SMART" id="SM00270">
    <property type="entry name" value="ChtBD1"/>
    <property type="match status" value="2"/>
</dbReference>
<feature type="domain" description="GH18" evidence="16">
    <location>
        <begin position="127"/>
        <end position="484"/>
    </location>
</feature>
<dbReference type="GO" id="GO:0008061">
    <property type="term" value="F:chitin binding"/>
    <property type="evidence" value="ECO:0007669"/>
    <property type="project" value="UniProtKB-UniRule"/>
</dbReference>
<dbReference type="InterPro" id="IPR001579">
    <property type="entry name" value="Glyco_hydro_18_chit_AS"/>
</dbReference>
<dbReference type="InterPro" id="IPR018371">
    <property type="entry name" value="Chitin-binding_1_CS"/>
</dbReference>
<comment type="subcellular location">
    <subcellularLocation>
        <location evidence="2">Secreted</location>
    </subcellularLocation>
</comment>
<dbReference type="InterPro" id="IPR011583">
    <property type="entry name" value="Chitinase_II/V-like_cat"/>
</dbReference>
<dbReference type="CDD" id="cd00035">
    <property type="entry name" value="ChtBD1"/>
    <property type="match status" value="1"/>
</dbReference>
<reference evidence="17" key="1">
    <citation type="submission" date="2023-02" db="EMBL/GenBank/DDBJ databases">
        <authorList>
            <person name="Palmer J.M."/>
        </authorList>
    </citation>
    <scope>NUCLEOTIDE SEQUENCE</scope>
    <source>
        <strain evidence="17">FW57</strain>
    </source>
</reference>
<evidence type="ECO:0000256" key="2">
    <source>
        <dbReference type="ARBA" id="ARBA00004613"/>
    </source>
</evidence>
<dbReference type="Proteomes" id="UP001197093">
    <property type="component" value="Unassembled WGS sequence"/>
</dbReference>
<dbReference type="PANTHER" id="PTHR11177:SF333">
    <property type="entry name" value="CHITINASE"/>
    <property type="match status" value="1"/>
</dbReference>
<dbReference type="InterPro" id="IPR036861">
    <property type="entry name" value="Endochitinase-like_sf"/>
</dbReference>
<dbReference type="SMART" id="SM00636">
    <property type="entry name" value="Glyco_18"/>
    <property type="match status" value="1"/>
</dbReference>
<dbReference type="Gene3D" id="3.20.20.80">
    <property type="entry name" value="Glycosidases"/>
    <property type="match status" value="1"/>
</dbReference>
<evidence type="ECO:0000256" key="7">
    <source>
        <dbReference type="ARBA" id="ARBA00022801"/>
    </source>
</evidence>
<feature type="disulfide bond" evidence="12">
    <location>
        <begin position="94"/>
        <end position="108"/>
    </location>
</feature>
<keyword evidence="7 13" id="KW-0378">Hydrolase</keyword>
<proteinExistence type="inferred from homology"/>
<feature type="chain" id="PRO_5042101823" description="chitinase" evidence="14">
    <location>
        <begin position="29"/>
        <end position="1185"/>
    </location>
</feature>
<dbReference type="EMBL" id="JAHCVI010000005">
    <property type="protein sequence ID" value="KAG7285049.1"/>
    <property type="molecule type" value="Genomic_DNA"/>
</dbReference>
<dbReference type="InterPro" id="IPR029070">
    <property type="entry name" value="Chitinase_insertion_sf"/>
</dbReference>
<dbReference type="GO" id="GO:0000272">
    <property type="term" value="P:polysaccharide catabolic process"/>
    <property type="evidence" value="ECO:0007669"/>
    <property type="project" value="UniProtKB-KW"/>
</dbReference>
<dbReference type="InterPro" id="IPR001002">
    <property type="entry name" value="Chitin-bd_1"/>
</dbReference>
<keyword evidence="12" id="KW-1015">Disulfide bond</keyword>
<keyword evidence="6 12" id="KW-0147">Chitin-binding</keyword>
<accession>A0AAD4HTI9</accession>
<feature type="signal peptide" evidence="14">
    <location>
        <begin position="1"/>
        <end position="28"/>
    </location>
</feature>
<comment type="caution">
    <text evidence="12">Lacks conserved residue(s) required for the propagation of feature annotation.</text>
</comment>
<organism evidence="17 18">
    <name type="scientific">Staphylotrichum longicolle</name>
    <dbReference type="NCBI Taxonomy" id="669026"/>
    <lineage>
        <taxon>Eukaryota</taxon>
        <taxon>Fungi</taxon>
        <taxon>Dikarya</taxon>
        <taxon>Ascomycota</taxon>
        <taxon>Pezizomycotina</taxon>
        <taxon>Sordariomycetes</taxon>
        <taxon>Sordariomycetidae</taxon>
        <taxon>Sordariales</taxon>
        <taxon>Chaetomiaceae</taxon>
        <taxon>Staphylotrichum</taxon>
    </lineage>
</organism>
<evidence type="ECO:0000256" key="4">
    <source>
        <dbReference type="ARBA" id="ARBA00012729"/>
    </source>
</evidence>
<evidence type="ECO:0000256" key="11">
    <source>
        <dbReference type="ARBA" id="ARBA00023326"/>
    </source>
</evidence>
<keyword evidence="11" id="KW-0624">Polysaccharide degradation</keyword>
<evidence type="ECO:0000256" key="8">
    <source>
        <dbReference type="ARBA" id="ARBA00023024"/>
    </source>
</evidence>
<dbReference type="SUPFAM" id="SSF57016">
    <property type="entry name" value="Plant lectins/antimicrobial peptides"/>
    <property type="match status" value="1"/>
</dbReference>
<evidence type="ECO:0000256" key="12">
    <source>
        <dbReference type="PROSITE-ProRule" id="PRU00261"/>
    </source>
</evidence>
<evidence type="ECO:0000256" key="3">
    <source>
        <dbReference type="ARBA" id="ARBA00008682"/>
    </source>
</evidence>
<dbReference type="InterPro" id="IPR050314">
    <property type="entry name" value="Glycosyl_Hydrlase_18"/>
</dbReference>
<dbReference type="PANTHER" id="PTHR11177">
    <property type="entry name" value="CHITINASE"/>
    <property type="match status" value="1"/>
</dbReference>
<sequence length="1185" mass="127777">MPPPWRSNLHLLAASLFVFFLFVHGVTAADPDYTCAADRPCALGCCGKEGYCGMGPEYCGPGKCINSCDAKAECDPGGWGAQYVQSTSCPLNVCCSKHGFCGTTPEFCGNTVIPNPSCSKSGGSASQRTIAYYEGWGVTRPCDAMIPEAIPALAYSHVNFAFASVDPVTFSVVASSSGDLELMRRLTGLKALYPHLKVWISIGGWSFNDPDQPTAWTFSDLAGSAANQRKFFDSLISFMSFYGFDGVDIDWEYPVAPERSGRPADFQNFPVMLQNLRNAFNAAGKSWGITITLPSSFFYLQRFDIVKLEKTVDWFNIMSYDLHGTWDATSKWTGPYVGAHTNLTEIDAALKLLWRNKINPKNVVLGIGFYGRSFTLADPSCNHAGCRFTEGAPAGPCTGSVGTLSFGEIQRLIANGAQPRLDSAAGVQTLTYGPGGKYWVSFDDATTIQMKLDYANSVCLGGTMVWAVGLDDAKASASKALSGKSNTGGSAPIPGLNLNIVIRDPIGECRWTSCNADFSTDGACPSGYSSAVKVLDGCPQPTSGFGNHRTLCCPKNDMPTCERPRFASDSTNNRCQQLPCNGGYQLLATTQFPSNEPNKPCQDGGAVSICCTNKQSTAALAHSECTWTGCGGSCPADKNVPLTSSLRGDGGQAPCPANQRRTLCCPPSGIKGSFDKNKCSWFSNAFHGTCTPGCPEGKISVAIDSAGPGCARGFGSFCCDPPSTLTPRDIWGADSSGFEFTVDRFVNNGVCTVYQGPFKRDLSSRDELVQTLNATFVLGERALGGDSKGFSTRDMAWYLVPLLYDWAYTYSERSYLEPLRSYWNSRTAGRYPSFDSLASQVDGNNYDGRDAVDRIDDSLCGGIQAQETINLSQQITKKLCEDTEDAGSDDPWFKKRDLDEPLNLTVTSEVGGKLTKRTFAVNLDARDSGQTTHPANTGDAIELLGNDLLRLEYYRWFRYNQNEVELEVVYVAGQDPNNLYWTARNPGASAAQERFVVLHVHFRRGRTIGSNLAPSQMNVRHGQTIVRSVQGAARPGRYRVQMVPADANHGAVVCDCPQGLTGLNVQATANGAPGGAIVVGDPGGNIARLVDDLYGLGNNPTNNLFRQPNAYHYPNGGLGTQQAQDPSTFMPNPQSGQGRALFTGATWDNTQPYTESFSYAADGSLYDPFTQHGGDIVNTPGFYQP</sequence>
<dbReference type="GO" id="GO:0008843">
    <property type="term" value="F:endochitinase activity"/>
    <property type="evidence" value="ECO:0007669"/>
    <property type="project" value="UniProtKB-EC"/>
</dbReference>
<protein>
    <recommendedName>
        <fullName evidence="4">chitinase</fullName>
        <ecNumber evidence="4">3.2.1.14</ecNumber>
    </recommendedName>
</protein>
<feature type="domain" description="Chitin-binding type-1" evidence="15">
    <location>
        <begin position="71"/>
        <end position="127"/>
    </location>
</feature>
<dbReference type="CDD" id="cd06922">
    <property type="entry name" value="ChtBD1_GH18_1"/>
    <property type="match status" value="1"/>
</dbReference>
<evidence type="ECO:0000313" key="18">
    <source>
        <dbReference type="Proteomes" id="UP001197093"/>
    </source>
</evidence>
<evidence type="ECO:0000313" key="17">
    <source>
        <dbReference type="EMBL" id="KAG7285049.1"/>
    </source>
</evidence>
<evidence type="ECO:0000256" key="1">
    <source>
        <dbReference type="ARBA" id="ARBA00000822"/>
    </source>
</evidence>
<dbReference type="EC" id="3.2.1.14" evidence="4"/>